<comment type="function">
    <text evidence="2 8 10">Excises uracil residues from the DNA which can arise as a result of misincorporation of dUMP residues by DNA polymerase or due to deamination of cytosine.</text>
</comment>
<name>A0ABY8H7Y4_9MICC</name>
<dbReference type="SUPFAM" id="SSF52141">
    <property type="entry name" value="Uracil-DNA glycosylase-like"/>
    <property type="match status" value="1"/>
</dbReference>
<dbReference type="Pfam" id="PF03167">
    <property type="entry name" value="UDG"/>
    <property type="match status" value="1"/>
</dbReference>
<evidence type="ECO:0000256" key="10">
    <source>
        <dbReference type="RuleBase" id="RU003780"/>
    </source>
</evidence>
<evidence type="ECO:0000256" key="9">
    <source>
        <dbReference type="PROSITE-ProRule" id="PRU10072"/>
    </source>
</evidence>
<evidence type="ECO:0000256" key="6">
    <source>
        <dbReference type="ARBA" id="ARBA00022801"/>
    </source>
</evidence>
<dbReference type="NCBIfam" id="NF003592">
    <property type="entry name" value="PRK05254.1-5"/>
    <property type="match status" value="1"/>
</dbReference>
<organism evidence="12 13">
    <name type="scientific">Citricoccus muralis</name>
    <dbReference type="NCBI Taxonomy" id="169134"/>
    <lineage>
        <taxon>Bacteria</taxon>
        <taxon>Bacillati</taxon>
        <taxon>Actinomycetota</taxon>
        <taxon>Actinomycetes</taxon>
        <taxon>Micrococcales</taxon>
        <taxon>Micrococcaceae</taxon>
        <taxon>Citricoccus</taxon>
    </lineage>
</organism>
<dbReference type="InterPro" id="IPR036895">
    <property type="entry name" value="Uracil-DNA_glycosylase-like_sf"/>
</dbReference>
<comment type="catalytic activity">
    <reaction evidence="1 8 10">
        <text>Hydrolyzes single-stranded DNA or mismatched double-stranded DNA and polynucleotides, releasing free uracil.</text>
        <dbReference type="EC" id="3.2.2.27"/>
    </reaction>
</comment>
<dbReference type="InterPro" id="IPR018085">
    <property type="entry name" value="Ura-DNA_Glyclase_AS"/>
</dbReference>
<dbReference type="Gene3D" id="3.40.470.10">
    <property type="entry name" value="Uracil-DNA glycosylase-like domain"/>
    <property type="match status" value="1"/>
</dbReference>
<dbReference type="PANTHER" id="PTHR11264:SF0">
    <property type="entry name" value="URACIL-DNA GLYCOSYLASE"/>
    <property type="match status" value="1"/>
</dbReference>
<keyword evidence="7 8" id="KW-0234">DNA repair</keyword>
<keyword evidence="5 8" id="KW-0227">DNA damage</keyword>
<evidence type="ECO:0000256" key="7">
    <source>
        <dbReference type="ARBA" id="ARBA00023204"/>
    </source>
</evidence>
<dbReference type="Proteomes" id="UP001219037">
    <property type="component" value="Chromosome"/>
</dbReference>
<comment type="subcellular location">
    <subcellularLocation>
        <location evidence="8">Cytoplasm</location>
    </subcellularLocation>
</comment>
<keyword evidence="8" id="KW-0963">Cytoplasm</keyword>
<sequence length="228" mass="25019">MLISDVREPLDQGWDAVLAEHTGTFAALAETLQERQKSGEQVLPAAENILRVFRQPFDEVKVLILGQDPYPTPGHAVGMSFSVARDVRPLARSLTNIYRELHDDLGIAPAEHGDLTSWAEQGVALLNRVLTVQAGTPGSHRGLGWEQITETAVRALAARDQPLVAILWGNDARRMAPVLQTGEHVLVIESAHPSPLSARRGFFGSKPFSRANEFLRAQGAEPVDWQVR</sequence>
<keyword evidence="6 8" id="KW-0378">Hydrolase</keyword>
<keyword evidence="12" id="KW-0326">Glycosidase</keyword>
<dbReference type="NCBIfam" id="NF003589">
    <property type="entry name" value="PRK05254.1-2"/>
    <property type="match status" value="1"/>
</dbReference>
<dbReference type="NCBIfam" id="TIGR00628">
    <property type="entry name" value="ung"/>
    <property type="match status" value="1"/>
</dbReference>
<dbReference type="InterPro" id="IPR002043">
    <property type="entry name" value="UDG_fam1"/>
</dbReference>
<dbReference type="CDD" id="cd10027">
    <property type="entry name" value="UDG-F1-like"/>
    <property type="match status" value="1"/>
</dbReference>
<dbReference type="NCBIfam" id="NF003588">
    <property type="entry name" value="PRK05254.1-1"/>
    <property type="match status" value="1"/>
</dbReference>
<evidence type="ECO:0000256" key="5">
    <source>
        <dbReference type="ARBA" id="ARBA00022763"/>
    </source>
</evidence>
<gene>
    <name evidence="8" type="primary">ung</name>
    <name evidence="12" type="ORF">P8192_03855</name>
</gene>
<dbReference type="SMART" id="SM00986">
    <property type="entry name" value="UDG"/>
    <property type="match status" value="1"/>
</dbReference>
<dbReference type="PANTHER" id="PTHR11264">
    <property type="entry name" value="URACIL-DNA GLYCOSYLASE"/>
    <property type="match status" value="1"/>
</dbReference>
<evidence type="ECO:0000313" key="12">
    <source>
        <dbReference type="EMBL" id="WFP17259.1"/>
    </source>
</evidence>
<dbReference type="GO" id="GO:0004844">
    <property type="term" value="F:uracil DNA N-glycosylase activity"/>
    <property type="evidence" value="ECO:0007669"/>
    <property type="project" value="UniProtKB-EC"/>
</dbReference>
<evidence type="ECO:0000256" key="4">
    <source>
        <dbReference type="ARBA" id="ARBA00012030"/>
    </source>
</evidence>
<dbReference type="PROSITE" id="PS00130">
    <property type="entry name" value="U_DNA_GLYCOSYLASE"/>
    <property type="match status" value="1"/>
</dbReference>
<evidence type="ECO:0000256" key="2">
    <source>
        <dbReference type="ARBA" id="ARBA00002631"/>
    </source>
</evidence>
<dbReference type="EC" id="3.2.2.27" evidence="4 8"/>
<evidence type="ECO:0000313" key="13">
    <source>
        <dbReference type="Proteomes" id="UP001219037"/>
    </source>
</evidence>
<evidence type="ECO:0000256" key="3">
    <source>
        <dbReference type="ARBA" id="ARBA00008184"/>
    </source>
</evidence>
<dbReference type="EMBL" id="CP121252">
    <property type="protein sequence ID" value="WFP17259.1"/>
    <property type="molecule type" value="Genomic_DNA"/>
</dbReference>
<evidence type="ECO:0000256" key="1">
    <source>
        <dbReference type="ARBA" id="ARBA00001400"/>
    </source>
</evidence>
<accession>A0ABY8H7Y4</accession>
<proteinExistence type="inferred from homology"/>
<evidence type="ECO:0000259" key="11">
    <source>
        <dbReference type="SMART" id="SM00986"/>
    </source>
</evidence>
<protein>
    <recommendedName>
        <fullName evidence="4 8">Uracil-DNA glycosylase</fullName>
        <shortName evidence="8">UDG</shortName>
        <ecNumber evidence="4 8">3.2.2.27</ecNumber>
    </recommendedName>
</protein>
<dbReference type="InterPro" id="IPR005122">
    <property type="entry name" value="Uracil-DNA_glycosylase-like"/>
</dbReference>
<keyword evidence="13" id="KW-1185">Reference proteome</keyword>
<feature type="active site" description="Proton acceptor" evidence="8 9">
    <location>
        <position position="68"/>
    </location>
</feature>
<comment type="similarity">
    <text evidence="3 8 10">Belongs to the uracil-DNA glycosylase (UDG) superfamily. UNG family.</text>
</comment>
<feature type="domain" description="Uracil-DNA glycosylase-like" evidence="11">
    <location>
        <begin position="53"/>
        <end position="215"/>
    </location>
</feature>
<dbReference type="RefSeq" id="WP_278158640.1">
    <property type="nucleotide sequence ID" value="NZ_CP121252.1"/>
</dbReference>
<dbReference type="HAMAP" id="MF_00148">
    <property type="entry name" value="UDG"/>
    <property type="match status" value="1"/>
</dbReference>
<evidence type="ECO:0000256" key="8">
    <source>
        <dbReference type="HAMAP-Rule" id="MF_00148"/>
    </source>
</evidence>
<dbReference type="SMART" id="SM00987">
    <property type="entry name" value="UreE_C"/>
    <property type="match status" value="1"/>
</dbReference>
<reference evidence="12 13" key="1">
    <citation type="submission" date="2023-04" db="EMBL/GenBank/DDBJ databases">
        <title>Funneling lignin-derived compounds into biodiesel using alkali-halophilic Citricoccus sp. P2.</title>
        <authorList>
            <person name="Luo C.-B."/>
        </authorList>
    </citation>
    <scope>NUCLEOTIDE SEQUENCE [LARGE SCALE GENOMIC DNA]</scope>
    <source>
        <strain evidence="12 13">P2</strain>
    </source>
</reference>